<dbReference type="RefSeq" id="WP_275307908.1">
    <property type="nucleotide sequence ID" value="NZ_CP095749.1"/>
</dbReference>
<proteinExistence type="predicted"/>
<dbReference type="Proteomes" id="UP001218629">
    <property type="component" value="Chromosome"/>
</dbReference>
<protein>
    <submittedName>
        <fullName evidence="1">Uncharacterized protein</fullName>
    </submittedName>
</protein>
<accession>A0ABY8A916</accession>
<name>A0ABY8A916_9ACTN</name>
<evidence type="ECO:0000313" key="1">
    <source>
        <dbReference type="EMBL" id="WEB40776.1"/>
    </source>
</evidence>
<keyword evidence="2" id="KW-1185">Reference proteome</keyword>
<gene>
    <name evidence="1" type="ORF">MOV08_16815</name>
</gene>
<dbReference type="EMBL" id="CP095749">
    <property type="protein sequence ID" value="WEB40776.1"/>
    <property type="molecule type" value="Genomic_DNA"/>
</dbReference>
<reference evidence="1 2" key="1">
    <citation type="submission" date="2022-03" db="EMBL/GenBank/DDBJ databases">
        <title>Streptomyces yunnanensis P86,complete genome.</title>
        <authorList>
            <person name="Chen S."/>
            <person name="Zhang Q."/>
        </authorList>
    </citation>
    <scope>NUCLEOTIDE SEQUENCE [LARGE SCALE GENOMIC DNA]</scope>
    <source>
        <strain evidence="1 2">P86</strain>
    </source>
</reference>
<evidence type="ECO:0000313" key="2">
    <source>
        <dbReference type="Proteomes" id="UP001218629"/>
    </source>
</evidence>
<organism evidence="1 2">
    <name type="scientific">Streptomyces yunnanensis</name>
    <dbReference type="NCBI Taxonomy" id="156453"/>
    <lineage>
        <taxon>Bacteria</taxon>
        <taxon>Bacillati</taxon>
        <taxon>Actinomycetota</taxon>
        <taxon>Actinomycetes</taxon>
        <taxon>Kitasatosporales</taxon>
        <taxon>Streptomycetaceae</taxon>
        <taxon>Streptomyces</taxon>
    </lineage>
</organism>
<sequence length="59" mass="6349">MTHSAPDGRMAGTVGNDVITVHELVWAGEDQRPKCGDGGPDDEVVEWLRPVNCIDCLGE</sequence>